<accession>A0A096ADF7</accession>
<dbReference type="GO" id="GO:0009166">
    <property type="term" value="P:nucleotide catabolic process"/>
    <property type="evidence" value="ECO:0007669"/>
    <property type="project" value="InterPro"/>
</dbReference>
<dbReference type="SUPFAM" id="SSF55816">
    <property type="entry name" value="5'-nucleotidase (syn. UDP-sugar hydrolase), C-terminal domain"/>
    <property type="match status" value="1"/>
</dbReference>
<dbReference type="PROSITE" id="PS00785">
    <property type="entry name" value="5_NUCLEOTIDASE_1"/>
    <property type="match status" value="1"/>
</dbReference>
<dbReference type="Gene3D" id="3.60.21.10">
    <property type="match status" value="1"/>
</dbReference>
<dbReference type="InterPro" id="IPR004843">
    <property type="entry name" value="Calcineurin-like_PHP"/>
</dbReference>
<dbReference type="GO" id="GO:0046872">
    <property type="term" value="F:metal ion binding"/>
    <property type="evidence" value="ECO:0007669"/>
    <property type="project" value="InterPro"/>
</dbReference>
<proteinExistence type="inferred from homology"/>
<dbReference type="SUPFAM" id="SSF56300">
    <property type="entry name" value="Metallo-dependent phosphatases"/>
    <property type="match status" value="1"/>
</dbReference>
<keyword evidence="3" id="KW-0547">Nucleotide-binding</keyword>
<reference evidence="6 7" key="1">
    <citation type="submission" date="2014-07" db="EMBL/GenBank/DDBJ databases">
        <authorList>
            <person name="McCorrison J."/>
            <person name="Sanka R."/>
            <person name="Torralba M."/>
            <person name="Gillis M."/>
            <person name="Haft D.H."/>
            <person name="Methe B."/>
            <person name="Sutton G."/>
            <person name="Nelson K.E."/>
        </authorList>
    </citation>
    <scope>NUCLEOTIDE SEQUENCE [LARGE SCALE GENOMIC DNA]</scope>
    <source>
        <strain evidence="6 7">DNF00666</strain>
    </source>
</reference>
<feature type="chain" id="PRO_5005107915" evidence="3">
    <location>
        <begin position="21"/>
        <end position="582"/>
    </location>
</feature>
<dbReference type="InterPro" id="IPR036907">
    <property type="entry name" value="5'-Nucleotdase_C_sf"/>
</dbReference>
<feature type="signal peptide" evidence="3">
    <location>
        <begin position="1"/>
        <end position="20"/>
    </location>
</feature>
<dbReference type="Pfam" id="PF02872">
    <property type="entry name" value="5_nucleotid_C"/>
    <property type="match status" value="1"/>
</dbReference>
<feature type="domain" description="Calcineurin-like phosphoesterase" evidence="4">
    <location>
        <begin position="28"/>
        <end position="258"/>
    </location>
</feature>
<dbReference type="Pfam" id="PF00149">
    <property type="entry name" value="Metallophos"/>
    <property type="match status" value="1"/>
</dbReference>
<dbReference type="PRINTS" id="PR01607">
    <property type="entry name" value="APYRASEFAMLY"/>
</dbReference>
<evidence type="ECO:0000313" key="7">
    <source>
        <dbReference type="Proteomes" id="UP000029578"/>
    </source>
</evidence>
<dbReference type="InterPro" id="IPR006146">
    <property type="entry name" value="5'-Nucleotdase_CS"/>
</dbReference>
<evidence type="ECO:0000313" key="6">
    <source>
        <dbReference type="EMBL" id="KGF44591.1"/>
    </source>
</evidence>
<protein>
    <submittedName>
        <fullName evidence="6">2', 3'-cyclic nucleotide 2'-phosphodiesterase</fullName>
    </submittedName>
</protein>
<evidence type="ECO:0000259" key="4">
    <source>
        <dbReference type="Pfam" id="PF00149"/>
    </source>
</evidence>
<sequence>MKLSTILLSIMLGLSSSTMAQQKYVTIKLIETTDVHGSFFPYDFITRKPKSGSMARVYTLVEELRKKDGKDNVYLLDNGDILQGQPISYYYNYVAPEKTNIAASVLNYMGYDVATVGNHDIETGHKVYDKWFKELKFPILGANIIDTKTNKPYILPYYTIKKKNGIKVCVIGMLTPAIPNWLKESIWSGLRFEEMVSCAKRTMAEVKTKEKPDVIVGLFHSGWDGGIKTPEYDEDASKKVAKEVPGFDIVFFGHDHTPHSSIEKNIVGKDVICLDPANNAQRVAIATLTLRPKTVKGKRQYTVTKATGELVDVKELKADDAFIQHFQPEIDAVKAWSDQVIGRFENTIYTKDSYFGNSAFNDLILNLELEITKADIAFNAPLLFNASIKAGPITVADMFNLYKYENNLCTMRLTGKEIRKHLEMSYDLWCNTMKSPDDHLLLLSNTQNDAQRLGFKNFSFNFDSAAGIDYEVDVIKPDGQKVRILRMSNGEPFDENKWYTVVVNSYRANGGGELLTKGAGIPRDSLKSRIIWESPKDQRHYLMEEIKKAGVMNPQPNRNWKFVPEAWTIPAAARDRKLLFGE</sequence>
<dbReference type="Gene3D" id="3.90.780.10">
    <property type="entry name" value="5'-Nucleotidase, C-terminal domain"/>
    <property type="match status" value="1"/>
</dbReference>
<evidence type="ECO:0000256" key="1">
    <source>
        <dbReference type="ARBA" id="ARBA00006654"/>
    </source>
</evidence>
<dbReference type="GO" id="GO:0000166">
    <property type="term" value="F:nucleotide binding"/>
    <property type="evidence" value="ECO:0007669"/>
    <property type="project" value="UniProtKB-KW"/>
</dbReference>
<keyword evidence="3" id="KW-0378">Hydrolase</keyword>
<evidence type="ECO:0000256" key="2">
    <source>
        <dbReference type="ARBA" id="ARBA00022729"/>
    </source>
</evidence>
<gene>
    <name evidence="6" type="ORF">HMPREF0661_10360</name>
</gene>
<comment type="similarity">
    <text evidence="1 3">Belongs to the 5'-nucleotidase family.</text>
</comment>
<dbReference type="EMBL" id="JRNS01000480">
    <property type="protein sequence ID" value="KGF44591.1"/>
    <property type="molecule type" value="Genomic_DNA"/>
</dbReference>
<dbReference type="PANTHER" id="PTHR11575">
    <property type="entry name" value="5'-NUCLEOTIDASE-RELATED"/>
    <property type="match status" value="1"/>
</dbReference>
<dbReference type="InterPro" id="IPR029052">
    <property type="entry name" value="Metallo-depent_PP-like"/>
</dbReference>
<dbReference type="GO" id="GO:0030288">
    <property type="term" value="C:outer membrane-bounded periplasmic space"/>
    <property type="evidence" value="ECO:0007669"/>
    <property type="project" value="TreeGrafter"/>
</dbReference>
<dbReference type="GO" id="GO:0016788">
    <property type="term" value="F:hydrolase activity, acting on ester bonds"/>
    <property type="evidence" value="ECO:0007669"/>
    <property type="project" value="InterPro"/>
</dbReference>
<feature type="domain" description="5'-Nucleotidase C-terminal" evidence="5">
    <location>
        <begin position="340"/>
        <end position="513"/>
    </location>
</feature>
<comment type="caution">
    <text evidence="6">The sequence shown here is derived from an EMBL/GenBank/DDBJ whole genome shotgun (WGS) entry which is preliminary data.</text>
</comment>
<name>A0A096ADF7_9BACT</name>
<organism evidence="6 7">
    <name type="scientific">Prevotella melaninogenica DNF00666</name>
    <dbReference type="NCBI Taxonomy" id="1401073"/>
    <lineage>
        <taxon>Bacteria</taxon>
        <taxon>Pseudomonadati</taxon>
        <taxon>Bacteroidota</taxon>
        <taxon>Bacteroidia</taxon>
        <taxon>Bacteroidales</taxon>
        <taxon>Prevotellaceae</taxon>
        <taxon>Prevotella</taxon>
    </lineage>
</organism>
<dbReference type="RefSeq" id="WP_036866198.1">
    <property type="nucleotide sequence ID" value="NZ_JRNS01000480.1"/>
</dbReference>
<dbReference type="InterPro" id="IPR008334">
    <property type="entry name" value="5'-Nucleotdase_C"/>
</dbReference>
<evidence type="ECO:0000256" key="3">
    <source>
        <dbReference type="RuleBase" id="RU362119"/>
    </source>
</evidence>
<dbReference type="PANTHER" id="PTHR11575:SF6">
    <property type="entry name" value="2',3'-CYCLIC-NUCLEOTIDE 2'-PHOSPHODIESTERASE_3'-NUCLEOTIDASE"/>
    <property type="match status" value="1"/>
</dbReference>
<dbReference type="InterPro" id="IPR006179">
    <property type="entry name" value="5_nucleotidase/apyrase"/>
</dbReference>
<dbReference type="Proteomes" id="UP000029578">
    <property type="component" value="Unassembled WGS sequence"/>
</dbReference>
<keyword evidence="2 3" id="KW-0732">Signal</keyword>
<evidence type="ECO:0000259" key="5">
    <source>
        <dbReference type="Pfam" id="PF02872"/>
    </source>
</evidence>
<dbReference type="AlphaFoldDB" id="A0A096ADF7"/>